<dbReference type="Gene3D" id="1.25.40.10">
    <property type="entry name" value="Tetratricopeptide repeat domain"/>
    <property type="match status" value="3"/>
</dbReference>
<feature type="repeat" description="PPR" evidence="3">
    <location>
        <begin position="126"/>
        <end position="160"/>
    </location>
</feature>
<dbReference type="InterPro" id="IPR057027">
    <property type="entry name" value="TPR_mt"/>
</dbReference>
<feature type="repeat" description="PPR" evidence="3">
    <location>
        <begin position="401"/>
        <end position="435"/>
    </location>
</feature>
<name>A0A7S3XG35_9CHLO</name>
<feature type="repeat" description="PPR" evidence="3">
    <location>
        <begin position="192"/>
        <end position="226"/>
    </location>
</feature>
<evidence type="ECO:0000313" key="5">
    <source>
        <dbReference type="EMBL" id="CAE0613990.1"/>
    </source>
</evidence>
<dbReference type="Pfam" id="PF01535">
    <property type="entry name" value="PPR"/>
    <property type="match status" value="2"/>
</dbReference>
<sequence length="505" mass="56395">MALGALSRTRTRCCATTRSLGAPHDISAQLAVRLAAAPRGLRAARVVFRSHVGDEVSPRQLARVLKLLKRMDACEAARDAFNAARQINRAVDEDAYVRTAMIDVCGRCGRVDEAMEHFRALGSNPDVVSYNAVIRSCIKCKKFQMAQEIWDKMEVRDGASYAAMMALHAAKGQWEETVNCLKAMEKNGWEPDKRAWTSAIVAMAKSDAWEDAVLLFDQMQARGVIADTPAWNALLHAVARGRQFGLTLELFQTMKRKTVTTNTRTYNILLDACSRAEEWEAAWKIFHDMGDGIEPDIVSYNSLISALGAGAQWEKAAAVFQEIEQRGFKPDVITYTALAAAFGRGRQTNKAIQLLDRMRKAGINPNIRTYNTVIEACLQSRKPLYIQSLLAELQEEGLQPDRVTYQLALASFERESLWEEAADIFLIMRERKIPMDSTILYARQLLYAWPAGLKRVPDPVIATARAAVQSGRDARATIPDSFIQIMKSTIENGRAARVAFENMRT</sequence>
<dbReference type="Pfam" id="PF13041">
    <property type="entry name" value="PPR_2"/>
    <property type="match status" value="1"/>
</dbReference>
<dbReference type="AlphaFoldDB" id="A0A7S3XG35"/>
<proteinExistence type="inferred from homology"/>
<dbReference type="PANTHER" id="PTHR47447">
    <property type="entry name" value="OS03G0856100 PROTEIN"/>
    <property type="match status" value="1"/>
</dbReference>
<protein>
    <recommendedName>
        <fullName evidence="4">Pentatricopeptide repeat-containing protein-mitochondrial domain-containing protein</fullName>
    </recommendedName>
</protein>
<feature type="repeat" description="PPR" evidence="3">
    <location>
        <begin position="262"/>
        <end position="292"/>
    </location>
</feature>
<dbReference type="PANTHER" id="PTHR47447:SF17">
    <property type="entry name" value="OS12G0638900 PROTEIN"/>
    <property type="match status" value="1"/>
</dbReference>
<feature type="repeat" description="PPR" evidence="3">
    <location>
        <begin position="227"/>
        <end position="261"/>
    </location>
</feature>
<dbReference type="Pfam" id="PF13812">
    <property type="entry name" value="PPR_3"/>
    <property type="match status" value="1"/>
</dbReference>
<evidence type="ECO:0000256" key="2">
    <source>
        <dbReference type="ARBA" id="ARBA00022737"/>
    </source>
</evidence>
<evidence type="ECO:0000256" key="1">
    <source>
        <dbReference type="ARBA" id="ARBA00007626"/>
    </source>
</evidence>
<dbReference type="NCBIfam" id="TIGR00756">
    <property type="entry name" value="PPR"/>
    <property type="match status" value="5"/>
</dbReference>
<evidence type="ECO:0000256" key="3">
    <source>
        <dbReference type="PROSITE-ProRule" id="PRU00708"/>
    </source>
</evidence>
<accession>A0A7S3XG35</accession>
<feature type="domain" description="Pentatricopeptide repeat-containing protein-mitochondrial" evidence="4">
    <location>
        <begin position="160"/>
        <end position="253"/>
    </location>
</feature>
<evidence type="ECO:0000259" key="4">
    <source>
        <dbReference type="Pfam" id="PF23276"/>
    </source>
</evidence>
<organism evidence="5">
    <name type="scientific">Picocystis salinarum</name>
    <dbReference type="NCBI Taxonomy" id="88271"/>
    <lineage>
        <taxon>Eukaryota</taxon>
        <taxon>Viridiplantae</taxon>
        <taxon>Chlorophyta</taxon>
        <taxon>Picocystophyceae</taxon>
        <taxon>Picocystales</taxon>
        <taxon>Picocystaceae</taxon>
        <taxon>Picocystis</taxon>
    </lineage>
</organism>
<dbReference type="Pfam" id="PF23276">
    <property type="entry name" value="TPR_24"/>
    <property type="match status" value="1"/>
</dbReference>
<dbReference type="PROSITE" id="PS51375">
    <property type="entry name" value="PPR"/>
    <property type="match status" value="8"/>
</dbReference>
<keyword evidence="2" id="KW-0677">Repeat</keyword>
<dbReference type="InterPro" id="IPR011990">
    <property type="entry name" value="TPR-like_helical_dom_sf"/>
</dbReference>
<feature type="repeat" description="PPR" evidence="3">
    <location>
        <begin position="296"/>
        <end position="330"/>
    </location>
</feature>
<dbReference type="EMBL" id="HBIS01009707">
    <property type="protein sequence ID" value="CAE0613990.1"/>
    <property type="molecule type" value="Transcribed_RNA"/>
</dbReference>
<dbReference type="InterPro" id="IPR002885">
    <property type="entry name" value="PPR_rpt"/>
</dbReference>
<feature type="repeat" description="PPR" evidence="3">
    <location>
        <begin position="366"/>
        <end position="400"/>
    </location>
</feature>
<reference evidence="5" key="1">
    <citation type="submission" date="2021-01" db="EMBL/GenBank/DDBJ databases">
        <authorList>
            <person name="Corre E."/>
            <person name="Pelletier E."/>
            <person name="Niang G."/>
            <person name="Scheremetjew M."/>
            <person name="Finn R."/>
            <person name="Kale V."/>
            <person name="Holt S."/>
            <person name="Cochrane G."/>
            <person name="Meng A."/>
            <person name="Brown T."/>
            <person name="Cohen L."/>
        </authorList>
    </citation>
    <scope>NUCLEOTIDE SEQUENCE</scope>
    <source>
        <strain evidence="5">CCMP1897</strain>
    </source>
</reference>
<feature type="repeat" description="PPR" evidence="3">
    <location>
        <begin position="331"/>
        <end position="365"/>
    </location>
</feature>
<comment type="similarity">
    <text evidence="1">Belongs to the PPR family. P subfamily.</text>
</comment>
<gene>
    <name evidence="5" type="ORF">PSAL00342_LOCUS7891</name>
</gene>